<gene>
    <name evidence="2" type="ORF">DN730_11755</name>
</gene>
<sequence>MKTQLGKQGWQCILYNTQHFRVYEIQLTLNDHANHNIVFPYDALLFTAEGQVFIQSNLEEVSLKANQAVWVQHALPIRCVTISPITRLFVVVFLGQAKRSNPRFDRFASGTEDKKQHSNGTTQWTAKNKDVAKIDWHMFPALHQEPFYYLKASEQFILPVNTKDDLHIQLPRQSSQSVHDAGILIESGTTRRLINRSEKPITFLTIATPYPKQSRIIKLGRSS</sequence>
<reference evidence="2 3" key="1">
    <citation type="submission" date="2018-06" db="EMBL/GenBank/DDBJ databases">
        <title>Marinomonas sp. YLB-05 draft genome sequence.</title>
        <authorList>
            <person name="Yu L."/>
            <person name="Tang X."/>
        </authorList>
    </citation>
    <scope>NUCLEOTIDE SEQUENCE [LARGE SCALE GENOMIC DNA]</scope>
    <source>
        <strain evidence="2 3">YLB-05</strain>
    </source>
</reference>
<evidence type="ECO:0000313" key="2">
    <source>
        <dbReference type="EMBL" id="RDL43853.1"/>
    </source>
</evidence>
<evidence type="ECO:0000256" key="1">
    <source>
        <dbReference type="SAM" id="MobiDB-lite"/>
    </source>
</evidence>
<proteinExistence type="predicted"/>
<comment type="caution">
    <text evidence="2">The sequence shown here is derived from an EMBL/GenBank/DDBJ whole genome shotgun (WGS) entry which is preliminary data.</text>
</comment>
<organism evidence="2 3">
    <name type="scientific">Marinomonas piezotolerans</name>
    <dbReference type="NCBI Taxonomy" id="2213058"/>
    <lineage>
        <taxon>Bacteria</taxon>
        <taxon>Pseudomonadati</taxon>
        <taxon>Pseudomonadota</taxon>
        <taxon>Gammaproteobacteria</taxon>
        <taxon>Oceanospirillales</taxon>
        <taxon>Oceanospirillaceae</taxon>
        <taxon>Marinomonas</taxon>
    </lineage>
</organism>
<feature type="compositionally biased region" description="Basic and acidic residues" evidence="1">
    <location>
        <begin position="104"/>
        <end position="116"/>
    </location>
</feature>
<accession>A0A370U7W8</accession>
<dbReference type="AlphaFoldDB" id="A0A370U7W8"/>
<dbReference type="EMBL" id="QKRA01000005">
    <property type="protein sequence ID" value="RDL43853.1"/>
    <property type="molecule type" value="Genomic_DNA"/>
</dbReference>
<name>A0A370U7W8_9GAMM</name>
<feature type="region of interest" description="Disordered" evidence="1">
    <location>
        <begin position="104"/>
        <end position="123"/>
    </location>
</feature>
<keyword evidence="3" id="KW-1185">Reference proteome</keyword>
<dbReference type="Proteomes" id="UP000254326">
    <property type="component" value="Unassembled WGS sequence"/>
</dbReference>
<evidence type="ECO:0000313" key="3">
    <source>
        <dbReference type="Proteomes" id="UP000254326"/>
    </source>
</evidence>
<dbReference type="OrthoDB" id="6104526at2"/>
<protein>
    <submittedName>
        <fullName evidence="2">Uncharacterized protein</fullName>
    </submittedName>
</protein>
<dbReference type="RefSeq" id="WP_115468338.1">
    <property type="nucleotide sequence ID" value="NZ_QKRA01000005.1"/>
</dbReference>